<organism evidence="1 2">
    <name type="scientific">Ambrosiozyma monospora</name>
    <name type="common">Yeast</name>
    <name type="synonym">Endomycopsis monosporus</name>
    <dbReference type="NCBI Taxonomy" id="43982"/>
    <lineage>
        <taxon>Eukaryota</taxon>
        <taxon>Fungi</taxon>
        <taxon>Dikarya</taxon>
        <taxon>Ascomycota</taxon>
        <taxon>Saccharomycotina</taxon>
        <taxon>Pichiomycetes</taxon>
        <taxon>Pichiales</taxon>
        <taxon>Pichiaceae</taxon>
        <taxon>Ambrosiozyma</taxon>
    </lineage>
</organism>
<sequence>MMKQMYEILRNREYLLSHKNPWSPENIEYVLKIHRSLVKLQGSLSPNIKQYKLDPPRRYQIKFHLQLYYVIISLSLPYMVEYRSCLTKKRAHAGTYQLLGTFCHTIKSAMELTQVVLFSVDCHMLNGLLYFDLYYAYSALLVLLIAFTLTNGKSTNREASNYSPLLQELETNHGISFTMILSTIAQIKDINSKYSTGFKMGVIKEASERINVLLRLFKLNHAESPPSQVMPVSPSNIFDTPTSNTSQLSAMMPSTSGLTLLNNGSGSNLASDETIIPRPFIVGNNNNINNNINNNNNGNNNYTTNAPSTGEATAVLGMGQQVNNTGGAANNNTDYNLADFEIAFDGAENIYDLLNCF</sequence>
<dbReference type="Proteomes" id="UP001165064">
    <property type="component" value="Unassembled WGS sequence"/>
</dbReference>
<reference evidence="1" key="1">
    <citation type="submission" date="2023-04" db="EMBL/GenBank/DDBJ databases">
        <title>Ambrosiozyma monospora NBRC 10751.</title>
        <authorList>
            <person name="Ichikawa N."/>
            <person name="Sato H."/>
            <person name="Tonouchi N."/>
        </authorList>
    </citation>
    <scope>NUCLEOTIDE SEQUENCE</scope>
    <source>
        <strain evidence="1">NBRC 10751</strain>
    </source>
</reference>
<name>A0ACB5U5N8_AMBMO</name>
<accession>A0ACB5U5N8</accession>
<evidence type="ECO:0000313" key="2">
    <source>
        <dbReference type="Proteomes" id="UP001165064"/>
    </source>
</evidence>
<comment type="caution">
    <text evidence="1">The sequence shown here is derived from an EMBL/GenBank/DDBJ whole genome shotgun (WGS) entry which is preliminary data.</text>
</comment>
<protein>
    <submittedName>
        <fullName evidence="1">Unnamed protein product</fullName>
    </submittedName>
</protein>
<proteinExistence type="predicted"/>
<keyword evidence="2" id="KW-1185">Reference proteome</keyword>
<dbReference type="EMBL" id="BSXS01012439">
    <property type="protein sequence ID" value="GMF02351.1"/>
    <property type="molecule type" value="Genomic_DNA"/>
</dbReference>
<gene>
    <name evidence="1" type="ORF">Amon02_001143300</name>
</gene>
<evidence type="ECO:0000313" key="1">
    <source>
        <dbReference type="EMBL" id="GMF02351.1"/>
    </source>
</evidence>